<comment type="caution">
    <text evidence="1">The sequence shown here is derived from an EMBL/GenBank/DDBJ whole genome shotgun (WGS) entry which is preliminary data.</text>
</comment>
<accession>A0A177MZV8</accession>
<dbReference type="InterPro" id="IPR023292">
    <property type="entry name" value="NTP_PyroPHydrolase-like_dom_sf"/>
</dbReference>
<dbReference type="STRING" id="980561.A1359_15535"/>
<keyword evidence="2" id="KW-1185">Reference proteome</keyword>
<name>A0A177MZV8_9GAMM</name>
<proteinExistence type="predicted"/>
<dbReference type="Proteomes" id="UP000078476">
    <property type="component" value="Unassembled WGS sequence"/>
</dbReference>
<dbReference type="RefSeq" id="WP_066986450.1">
    <property type="nucleotide sequence ID" value="NZ_LUUI01000147.1"/>
</dbReference>
<dbReference type="CDD" id="cd11530">
    <property type="entry name" value="NTP-PPase_DR2231_like"/>
    <property type="match status" value="1"/>
</dbReference>
<evidence type="ECO:0000313" key="2">
    <source>
        <dbReference type="Proteomes" id="UP000078476"/>
    </source>
</evidence>
<protein>
    <recommendedName>
        <fullName evidence="3">Phosphoribosyl-ATP pyrophosphohydrolase</fullName>
    </recommendedName>
</protein>
<sequence>MNKHLQQVRDFHDQFGIDQPDYPETMHLSDMDIVMRQALLMDCGSETLKAITIGDLAKILAGLVDLAYNSLAAIACSGGDVVSTSVAWRQDGSVLPVMEVLSDKINNCASGECIHYSALYNICEQLARGFINADFDKAFNLVHNNLMQSAGSSVSAGRDYKQRIAKETLPPAPDLSDALYE</sequence>
<dbReference type="EMBL" id="LUUI01000147">
    <property type="protein sequence ID" value="OAI10934.1"/>
    <property type="molecule type" value="Genomic_DNA"/>
</dbReference>
<reference evidence="1 2" key="1">
    <citation type="submission" date="2016-03" db="EMBL/GenBank/DDBJ databases">
        <authorList>
            <person name="Ploux O."/>
        </authorList>
    </citation>
    <scope>NUCLEOTIDE SEQUENCE [LARGE SCALE GENOMIC DNA]</scope>
    <source>
        <strain evidence="1 2">R-45370</strain>
    </source>
</reference>
<dbReference type="InterPro" id="IPR033653">
    <property type="entry name" value="NTP-PPase_DR2231-like"/>
</dbReference>
<dbReference type="AlphaFoldDB" id="A0A177MZV8"/>
<dbReference type="OrthoDB" id="5571268at2"/>
<evidence type="ECO:0000313" key="1">
    <source>
        <dbReference type="EMBL" id="OAI10934.1"/>
    </source>
</evidence>
<organism evidence="1 2">
    <name type="scientific">Methylomonas lenta</name>
    <dbReference type="NCBI Taxonomy" id="980561"/>
    <lineage>
        <taxon>Bacteria</taxon>
        <taxon>Pseudomonadati</taxon>
        <taxon>Pseudomonadota</taxon>
        <taxon>Gammaproteobacteria</taxon>
        <taxon>Methylococcales</taxon>
        <taxon>Methylococcaceae</taxon>
        <taxon>Methylomonas</taxon>
    </lineage>
</organism>
<gene>
    <name evidence="1" type="ORF">A1359_15535</name>
</gene>
<dbReference type="Gene3D" id="1.10.3420.10">
    <property type="entry name" value="putative ntp pyrophosphohydrolase like domain"/>
    <property type="match status" value="1"/>
</dbReference>
<evidence type="ECO:0008006" key="3">
    <source>
        <dbReference type="Google" id="ProtNLM"/>
    </source>
</evidence>